<evidence type="ECO:0000313" key="2">
    <source>
        <dbReference type="EMBL" id="MFC5579773.1"/>
    </source>
</evidence>
<dbReference type="CDD" id="cd00377">
    <property type="entry name" value="ICL_PEPM"/>
    <property type="match status" value="1"/>
</dbReference>
<evidence type="ECO:0000313" key="3">
    <source>
        <dbReference type="Proteomes" id="UP001596111"/>
    </source>
</evidence>
<dbReference type="Proteomes" id="UP001596111">
    <property type="component" value="Unassembled WGS sequence"/>
</dbReference>
<organism evidence="2 3">
    <name type="scientific">Rhodanobacter terrae</name>
    <dbReference type="NCBI Taxonomy" id="418647"/>
    <lineage>
        <taxon>Bacteria</taxon>
        <taxon>Pseudomonadati</taxon>
        <taxon>Pseudomonadota</taxon>
        <taxon>Gammaproteobacteria</taxon>
        <taxon>Lysobacterales</taxon>
        <taxon>Rhodanobacteraceae</taxon>
        <taxon>Rhodanobacter</taxon>
    </lineage>
</organism>
<gene>
    <name evidence="2" type="ORF">ACFPPB_01390</name>
</gene>
<keyword evidence="1" id="KW-0479">Metal-binding</keyword>
<dbReference type="GO" id="GO:0016829">
    <property type="term" value="F:lyase activity"/>
    <property type="evidence" value="ECO:0007669"/>
    <property type="project" value="UniProtKB-KW"/>
</dbReference>
<keyword evidence="3" id="KW-1185">Reference proteome</keyword>
<comment type="caution">
    <text evidence="2">The sequence shown here is derived from an EMBL/GenBank/DDBJ whole genome shotgun (WGS) entry which is preliminary data.</text>
</comment>
<sequence>MSENAAIFRQLHGGPQPLRLPNAWDAGSARLFESLGAAAIATTSAGLAWALGYADGGKLPVDAAIHAAAGIARVLTVPLSIDMENGYSDDAATVGETIRRLLDVGVAGINIEDGSQAPTALAAKIEAIKNAAAKAGSDIFVNARTDVYLANLAEASRRVDETLSRGAIYRAAGADGLFVPGLHDPAEIQAIVAGAGLPLNVMAWPGLLPVDELDQLGVRRFSAGSGISQMLWGHAETLARDFLDSGRSESLAKGAMAYGRIQALFAGT</sequence>
<dbReference type="InterPro" id="IPR040442">
    <property type="entry name" value="Pyrv_kinase-like_dom_sf"/>
</dbReference>
<evidence type="ECO:0000256" key="1">
    <source>
        <dbReference type="ARBA" id="ARBA00022723"/>
    </source>
</evidence>
<dbReference type="PANTHER" id="PTHR42905:SF16">
    <property type="entry name" value="CARBOXYPHOSPHONOENOLPYRUVATE PHOSPHONOMUTASE-LIKE PROTEIN (AFU_ORTHOLOGUE AFUA_5G07230)"/>
    <property type="match status" value="1"/>
</dbReference>
<keyword evidence="2" id="KW-0456">Lyase</keyword>
<accession>A0ABW0SSK5</accession>
<dbReference type="Pfam" id="PF13714">
    <property type="entry name" value="PEP_mutase"/>
    <property type="match status" value="1"/>
</dbReference>
<name>A0ABW0SSK5_9GAMM</name>
<proteinExistence type="predicted"/>
<dbReference type="PANTHER" id="PTHR42905">
    <property type="entry name" value="PHOSPHOENOLPYRUVATE CARBOXYLASE"/>
    <property type="match status" value="1"/>
</dbReference>
<dbReference type="RefSeq" id="WP_377323635.1">
    <property type="nucleotide sequence ID" value="NZ_JBHSNG010000001.1"/>
</dbReference>
<reference evidence="3" key="1">
    <citation type="journal article" date="2019" name="Int. J. Syst. Evol. Microbiol.">
        <title>The Global Catalogue of Microorganisms (GCM) 10K type strain sequencing project: providing services to taxonomists for standard genome sequencing and annotation.</title>
        <authorList>
            <consortium name="The Broad Institute Genomics Platform"/>
            <consortium name="The Broad Institute Genome Sequencing Center for Infectious Disease"/>
            <person name="Wu L."/>
            <person name="Ma J."/>
        </authorList>
    </citation>
    <scope>NUCLEOTIDE SEQUENCE [LARGE SCALE GENOMIC DNA]</scope>
    <source>
        <strain evidence="3">CGMCC 1.13587</strain>
    </source>
</reference>
<protein>
    <submittedName>
        <fullName evidence="2">Isocitrate lyase/phosphoenolpyruvate mutase family protein</fullName>
    </submittedName>
</protein>
<dbReference type="InterPro" id="IPR039556">
    <property type="entry name" value="ICL/PEPM"/>
</dbReference>
<dbReference type="SUPFAM" id="SSF51621">
    <property type="entry name" value="Phosphoenolpyruvate/pyruvate domain"/>
    <property type="match status" value="1"/>
</dbReference>
<dbReference type="EMBL" id="JBHSNG010000001">
    <property type="protein sequence ID" value="MFC5579773.1"/>
    <property type="molecule type" value="Genomic_DNA"/>
</dbReference>
<dbReference type="InterPro" id="IPR015813">
    <property type="entry name" value="Pyrv/PenolPyrv_kinase-like_dom"/>
</dbReference>
<dbReference type="Gene3D" id="3.20.20.60">
    <property type="entry name" value="Phosphoenolpyruvate-binding domains"/>
    <property type="match status" value="1"/>
</dbReference>